<gene>
    <name evidence="2" type="ORF">WJU22_23715</name>
</gene>
<evidence type="ECO:0000313" key="3">
    <source>
        <dbReference type="Proteomes" id="UP001449657"/>
    </source>
</evidence>
<accession>A0ABZ2Z0V3</accession>
<dbReference type="Gene3D" id="3.40.50.300">
    <property type="entry name" value="P-loop containing nucleotide triphosphate hydrolases"/>
    <property type="match status" value="1"/>
</dbReference>
<keyword evidence="3" id="KW-1185">Reference proteome</keyword>
<dbReference type="InterPro" id="IPR015943">
    <property type="entry name" value="WD40/YVTN_repeat-like_dom_sf"/>
</dbReference>
<feature type="domain" description="Novel STAND NTPase 1" evidence="1">
    <location>
        <begin position="11"/>
        <end position="383"/>
    </location>
</feature>
<sequence>MPITQQIQCSPFKLFDSFLEKESNIFFGRNDEVADLYRLTEESDIVLVYGFSGTGKTSLVQCGLAEKIEHFKWKKITVRRLTDINQSLMDRLQEKVSAEMRKYLDGLNARELLKEVYIDTFEPLLLIFDQFEEFYVFGTDEERFAFYDTLAQFRRLDVPCKMIFVIREEYRPRLEELESLQPEIFRKQLRIRPMTVPAAEKVILDTCAHFGIALGQGAGLTLPVGKYSKQEREMAALILKEAKLDKEVDLPYLQVFLDALWQHAQTQRNGKEGGGKRTVIDQDTVQWLKAQGNVLKYFLDTRIAAQDAAPVVGAWRILKRFLSDTEDVKKHVTGAEIEAVLGEGSTGLRDHFIKMKIIRRVGERMEPGERKDDIYELAHESLMSVIRDVKLSRMRGKNPKPTLNGNPYMGLEAYNTGHSHAFYGRTEVIRELMNKVLQHHLVVVVGNSGTGKSSLIKAGLFPRLESEGYVPLNIIRAGERPLESIEAALAPCRYGVNGKYILLIDQFEELVTRIRDKNLQMAVYERILGLVWGQKAPHKPYDLRIVVTVRADFETHFILASPLVKEWKEGRFVVPPFTREEICEAIEEPAYLAGLEFFPASLVDEIADSAYSSQTTGALPLISFSLSEMYNRYSIRMKRIPQSKQDGVLRKADFDTKEGIMGALQKKAEEVFTGIRKSHPNDFALYEQTLKNVMLRMIYASAGVFAGKRVLASEFLGENELENSRVKEVLGVLKTNRLIVKGPDPEDPFYEPAHDILVRSWPRVMEWFNDSGKDVLDLQTKLKAALEENNVEATSKGAWLPSVEQVMLESNNWLNNEETKFIRACVEARDAEKKRREAEKNAYERIQRRNRFLMAVMLVLSTIAAVALTFALWNSIRDSKSLKLQVQIADANMKVAVQERQKADAKTLAAETATENERIIRQQQQALAEKQRLDNILIRRQAADLRIKDEAIRKKQEIIQRTNDSIQTDMLNRQIKLTRFYAEYYDSIRNIRNQGIRYLLRLADANRNLDMGKAFRIAEIARREDPGNAEAEQYLQEMAAEPAYYHTHLFRGEIFDVSPDGSKMIVASRSLKKLYLLETGTFRVLDSTSIDINAGLRTAAFQRNGLLVMLVHQKKVRLLRTESLLDENAADGISGTDITAAAVSPDGASVLLIDEGRLRIFSNHRKMTEKFSRKVFRFMEKEKITDAVFSPDSKTIIVATGNGTAYYVDVVDARYGTITSKREAIYLSPAGNYLVATGARGTFDIFDYNRNRPPLVRKPDNFAALNGALFSPDGRWLLLNYLQSAANTPIQKSVVSGATEPALLLAQLGREPRAAQREFRDRELPILFGNQRKASLLDSSSVLVADNFGKLAQADILQMVIRPLTGPVGQITNMAGVPGKPYIITASGDSVLVWQYGTASRLEKFIPQLSNNELQTLGISR</sequence>
<dbReference type="InterPro" id="IPR027417">
    <property type="entry name" value="P-loop_NTPase"/>
</dbReference>
<dbReference type="Pfam" id="PF20703">
    <property type="entry name" value="nSTAND1"/>
    <property type="match status" value="2"/>
</dbReference>
<reference evidence="2 3" key="1">
    <citation type="submission" date="2024-03" db="EMBL/GenBank/DDBJ databases">
        <title>Chitinophaga caseinilytica sp. nov., a casein hydrolysing bacterium isolated from forest soil.</title>
        <authorList>
            <person name="Lee D.S."/>
            <person name="Han D.M."/>
            <person name="Baek J.H."/>
            <person name="Choi D.G."/>
            <person name="Jeon J.H."/>
            <person name="Jeon C.O."/>
        </authorList>
    </citation>
    <scope>NUCLEOTIDE SEQUENCE [LARGE SCALE GENOMIC DNA]</scope>
    <source>
        <strain evidence="2 3">KACC 19118</strain>
    </source>
</reference>
<dbReference type="InterPro" id="IPR001680">
    <property type="entry name" value="WD40_rpt"/>
</dbReference>
<organism evidence="2 3">
    <name type="scientific">Chitinophaga caseinilytica</name>
    <dbReference type="NCBI Taxonomy" id="2267521"/>
    <lineage>
        <taxon>Bacteria</taxon>
        <taxon>Pseudomonadati</taxon>
        <taxon>Bacteroidota</taxon>
        <taxon>Chitinophagia</taxon>
        <taxon>Chitinophagales</taxon>
        <taxon>Chitinophagaceae</taxon>
        <taxon>Chitinophaga</taxon>
    </lineage>
</organism>
<name>A0ABZ2Z0V3_9BACT</name>
<feature type="domain" description="Novel STAND NTPase 1" evidence="1">
    <location>
        <begin position="407"/>
        <end position="788"/>
    </location>
</feature>
<dbReference type="Proteomes" id="UP001449657">
    <property type="component" value="Chromosome"/>
</dbReference>
<evidence type="ECO:0000259" key="1">
    <source>
        <dbReference type="Pfam" id="PF20703"/>
    </source>
</evidence>
<dbReference type="InterPro" id="IPR049052">
    <property type="entry name" value="nSTAND1"/>
</dbReference>
<dbReference type="EMBL" id="CP150096">
    <property type="protein sequence ID" value="WZN45909.1"/>
    <property type="molecule type" value="Genomic_DNA"/>
</dbReference>
<protein>
    <recommendedName>
        <fullName evidence="1">Novel STAND NTPase 1 domain-containing protein</fullName>
    </recommendedName>
</protein>
<dbReference type="SMART" id="SM00320">
    <property type="entry name" value="WD40"/>
    <property type="match status" value="2"/>
</dbReference>
<dbReference type="SUPFAM" id="SSF82171">
    <property type="entry name" value="DPP6 N-terminal domain-like"/>
    <property type="match status" value="1"/>
</dbReference>
<dbReference type="RefSeq" id="WP_341840650.1">
    <property type="nucleotide sequence ID" value="NZ_CP149792.1"/>
</dbReference>
<dbReference type="SUPFAM" id="SSF52540">
    <property type="entry name" value="P-loop containing nucleoside triphosphate hydrolases"/>
    <property type="match status" value="2"/>
</dbReference>
<dbReference type="Gene3D" id="2.130.10.10">
    <property type="entry name" value="YVTN repeat-like/Quinoprotein amine dehydrogenase"/>
    <property type="match status" value="1"/>
</dbReference>
<evidence type="ECO:0000313" key="2">
    <source>
        <dbReference type="EMBL" id="WZN45909.1"/>
    </source>
</evidence>
<proteinExistence type="predicted"/>